<evidence type="ECO:0000256" key="1">
    <source>
        <dbReference type="ARBA" id="ARBA00008791"/>
    </source>
</evidence>
<feature type="domain" description="UspA" evidence="3">
    <location>
        <begin position="180"/>
        <end position="305"/>
    </location>
</feature>
<dbReference type="Gene3D" id="3.40.50.12370">
    <property type="match status" value="1"/>
</dbReference>
<dbReference type="CDD" id="cd00293">
    <property type="entry name" value="USP-like"/>
    <property type="match status" value="1"/>
</dbReference>
<dbReference type="InterPro" id="IPR006015">
    <property type="entry name" value="Universal_stress_UspA"/>
</dbReference>
<dbReference type="Pfam" id="PF00582">
    <property type="entry name" value="Usp"/>
    <property type="match status" value="1"/>
</dbReference>
<dbReference type="PRINTS" id="PR01438">
    <property type="entry name" value="UNVRSLSTRESS"/>
</dbReference>
<comment type="caution">
    <text evidence="4">The sequence shown here is derived from an EMBL/GenBank/DDBJ whole genome shotgun (WGS) entry which is preliminary data.</text>
</comment>
<feature type="compositionally biased region" description="Polar residues" evidence="2">
    <location>
        <begin position="1"/>
        <end position="16"/>
    </location>
</feature>
<name>A0A7X5QSH3_9GAMM</name>
<sequence>MQTSTKVPTASANDGTSRPAGAPVDAFTGVLSLLGQDPHDAVVLEAAAHLVPGTTRWRALLPVPLPEHVPCPWGESPLSALATDHLARRTDAEAHLESLRRSMARLHTHVECERAECPERQLAASVLRHARGAGLVVAGVPTDGGPAQPMAASWFVPLLIRGGRPVVVVPRGASLARRPRQVLVAWSDTAEAARALHEALRWLPKDCRLRVVTATDAREARVVSESMLGASSLIAHLERHERTASFEVLDRRGVPVEDALLGEARDMSADLVVMGAYGHSRAAEYVFGGVTRALLHRSRVPLLLAH</sequence>
<feature type="region of interest" description="Disordered" evidence="2">
    <location>
        <begin position="1"/>
        <end position="21"/>
    </location>
</feature>
<dbReference type="SUPFAM" id="SSF52402">
    <property type="entry name" value="Adenine nucleotide alpha hydrolases-like"/>
    <property type="match status" value="1"/>
</dbReference>
<evidence type="ECO:0000313" key="5">
    <source>
        <dbReference type="Proteomes" id="UP000518878"/>
    </source>
</evidence>
<dbReference type="RefSeq" id="WP_166698312.1">
    <property type="nucleotide sequence ID" value="NZ_JAAQTL010000001.1"/>
</dbReference>
<organism evidence="4 5">
    <name type="scientific">Luteibacter yeojuensis</name>
    <dbReference type="NCBI Taxonomy" id="345309"/>
    <lineage>
        <taxon>Bacteria</taxon>
        <taxon>Pseudomonadati</taxon>
        <taxon>Pseudomonadota</taxon>
        <taxon>Gammaproteobacteria</taxon>
        <taxon>Lysobacterales</taxon>
        <taxon>Rhodanobacteraceae</taxon>
        <taxon>Luteibacter</taxon>
    </lineage>
</organism>
<keyword evidence="5" id="KW-1185">Reference proteome</keyword>
<dbReference type="AlphaFoldDB" id="A0A7X5QSH3"/>
<evidence type="ECO:0000259" key="3">
    <source>
        <dbReference type="Pfam" id="PF00582"/>
    </source>
</evidence>
<accession>A0A7X5QSH3</accession>
<evidence type="ECO:0000256" key="2">
    <source>
        <dbReference type="SAM" id="MobiDB-lite"/>
    </source>
</evidence>
<dbReference type="Proteomes" id="UP000518878">
    <property type="component" value="Unassembled WGS sequence"/>
</dbReference>
<proteinExistence type="inferred from homology"/>
<protein>
    <submittedName>
        <fullName evidence="4">Universal stress protein</fullName>
    </submittedName>
</protein>
<dbReference type="PANTHER" id="PTHR46268:SF15">
    <property type="entry name" value="UNIVERSAL STRESS PROTEIN HP_0031"/>
    <property type="match status" value="1"/>
</dbReference>
<reference evidence="4 5" key="1">
    <citation type="journal article" date="2006" name="Int. J. Syst. Evol. Microbiol.">
        <title>Dyella yeojuensis sp. nov., isolated from greenhouse soil in Korea.</title>
        <authorList>
            <person name="Kim B.Y."/>
            <person name="Weon H.Y."/>
            <person name="Lee K.H."/>
            <person name="Seok S.J."/>
            <person name="Kwon S.W."/>
            <person name="Go S.J."/>
            <person name="Stackebrandt E."/>
        </authorList>
    </citation>
    <scope>NUCLEOTIDE SEQUENCE [LARGE SCALE GENOMIC DNA]</scope>
    <source>
        <strain evidence="4 5">DSM 17673</strain>
    </source>
</reference>
<gene>
    <name evidence="4" type="ORF">HBF32_03905</name>
</gene>
<dbReference type="InterPro" id="IPR006016">
    <property type="entry name" value="UspA"/>
</dbReference>
<evidence type="ECO:0000313" key="4">
    <source>
        <dbReference type="EMBL" id="NID14608.1"/>
    </source>
</evidence>
<dbReference type="EMBL" id="JAAQTL010000001">
    <property type="protein sequence ID" value="NID14608.1"/>
    <property type="molecule type" value="Genomic_DNA"/>
</dbReference>
<comment type="similarity">
    <text evidence="1">Belongs to the universal stress protein A family.</text>
</comment>
<dbReference type="PANTHER" id="PTHR46268">
    <property type="entry name" value="STRESS RESPONSE PROTEIN NHAX"/>
    <property type="match status" value="1"/>
</dbReference>